<reference evidence="12" key="1">
    <citation type="submission" date="2025-08" db="UniProtKB">
        <authorList>
            <consortium name="RefSeq"/>
        </authorList>
    </citation>
    <scope>IDENTIFICATION</scope>
    <source>
        <tissue evidence="12">Muscle</tissue>
    </source>
</reference>
<keyword evidence="11" id="KW-1185">Reference proteome</keyword>
<dbReference type="PANTHER" id="PTHR12300:SF93">
    <property type="entry name" value="RECEPTOR EXPRESSION-ENHANCING PROTEIN 5"/>
    <property type="match status" value="1"/>
</dbReference>
<evidence type="ECO:0000256" key="4">
    <source>
        <dbReference type="ARBA" id="ARBA00022692"/>
    </source>
</evidence>
<proteinExistence type="inferred from homology"/>
<sequence>MLSVIRRVALYLVLGDGTSLLRNLIGFGWPAYISTKATGNPNKGGGTQWLTSCSVFSIAEFFSDLCLPWSPFHHMLKCGFLLRCTAQALLTGGTAPQSCLSPFFPKQESQVGNAVKVFKGRAKETADAITKEAEKTVVDLVGDEEKST</sequence>
<evidence type="ECO:0000256" key="2">
    <source>
        <dbReference type="ARBA" id="ARBA00004477"/>
    </source>
</evidence>
<gene>
    <name evidence="12" type="primary">LOC114507285</name>
</gene>
<comment type="subcellular location">
    <subcellularLocation>
        <location evidence="2">Endoplasmic reticulum membrane</location>
        <topology evidence="2">Multi-pass membrane protein</topology>
    </subcellularLocation>
    <subcellularLocation>
        <location evidence="10">Membrane</location>
        <topology evidence="10">Multi-pass membrane protein</topology>
    </subcellularLocation>
    <subcellularLocation>
        <location evidence="1">Sarcoplasmic reticulum membrane</location>
        <topology evidence="1">Multi-pass membrane protein</topology>
    </subcellularLocation>
</comment>
<dbReference type="AlphaFoldDB" id="A0A7E6CJL5"/>
<evidence type="ECO:0000256" key="9">
    <source>
        <dbReference type="ARBA" id="ARBA00037732"/>
    </source>
</evidence>
<evidence type="ECO:0000256" key="3">
    <source>
        <dbReference type="ARBA" id="ARBA00008573"/>
    </source>
</evidence>
<dbReference type="InterPro" id="IPR004345">
    <property type="entry name" value="TB2_DP1_HVA22"/>
</dbReference>
<dbReference type="PANTHER" id="PTHR12300">
    <property type="entry name" value="HVA22-LIKE PROTEINS"/>
    <property type="match status" value="1"/>
</dbReference>
<evidence type="ECO:0000313" key="11">
    <source>
        <dbReference type="Proteomes" id="UP000504628"/>
    </source>
</evidence>
<evidence type="ECO:0000313" key="12">
    <source>
        <dbReference type="RefSeq" id="XP_035866439.1"/>
    </source>
</evidence>
<dbReference type="OrthoDB" id="10009287at2759"/>
<protein>
    <recommendedName>
        <fullName evidence="10">Receptor expression-enhancing protein</fullName>
    </recommendedName>
</protein>
<evidence type="ECO:0000256" key="10">
    <source>
        <dbReference type="RuleBase" id="RU362006"/>
    </source>
</evidence>
<keyword evidence="4" id="KW-0812">Transmembrane</keyword>
<accession>A0A7E6CJL5</accession>
<dbReference type="Proteomes" id="UP000504628">
    <property type="component" value="Chromosome 10"/>
</dbReference>
<keyword evidence="8" id="KW-0472">Membrane</keyword>
<name>A0A7E6CJL5_9CHIR</name>
<evidence type="ECO:0000256" key="8">
    <source>
        <dbReference type="ARBA" id="ARBA00023136"/>
    </source>
</evidence>
<dbReference type="RefSeq" id="XP_035866439.1">
    <property type="nucleotide sequence ID" value="XM_036010546.1"/>
</dbReference>
<evidence type="ECO:0000256" key="6">
    <source>
        <dbReference type="ARBA" id="ARBA00022951"/>
    </source>
</evidence>
<dbReference type="GeneID" id="114507285"/>
<keyword evidence="7" id="KW-1133">Transmembrane helix</keyword>
<keyword evidence="6" id="KW-0703">Sarcoplasmic reticulum</keyword>
<evidence type="ECO:0000256" key="5">
    <source>
        <dbReference type="ARBA" id="ARBA00022824"/>
    </source>
</evidence>
<dbReference type="InParanoid" id="A0A7E6CJL5"/>
<keyword evidence="5" id="KW-0256">Endoplasmic reticulum</keyword>
<organism evidence="11 12">
    <name type="scientific">Phyllostomus discolor</name>
    <name type="common">pale spear-nosed bat</name>
    <dbReference type="NCBI Taxonomy" id="89673"/>
    <lineage>
        <taxon>Eukaryota</taxon>
        <taxon>Metazoa</taxon>
        <taxon>Chordata</taxon>
        <taxon>Craniata</taxon>
        <taxon>Vertebrata</taxon>
        <taxon>Euteleostomi</taxon>
        <taxon>Mammalia</taxon>
        <taxon>Eutheria</taxon>
        <taxon>Laurasiatheria</taxon>
        <taxon>Chiroptera</taxon>
        <taxon>Yangochiroptera</taxon>
        <taxon>Phyllostomidae</taxon>
        <taxon>Phyllostominae</taxon>
        <taxon>Phyllostomus</taxon>
    </lineage>
</organism>
<evidence type="ECO:0000256" key="1">
    <source>
        <dbReference type="ARBA" id="ARBA00004326"/>
    </source>
</evidence>
<comment type="function">
    <text evidence="9">Plays an essential role in heart function and development by regulating the organization and function of the sarcoplasmic reticulum in cardiomyocytes.</text>
</comment>
<dbReference type="KEGG" id="pdic:114507285"/>
<dbReference type="GO" id="GO:0033017">
    <property type="term" value="C:sarcoplasmic reticulum membrane"/>
    <property type="evidence" value="ECO:0007669"/>
    <property type="project" value="UniProtKB-SubCell"/>
</dbReference>
<comment type="similarity">
    <text evidence="3 10">Belongs to the DP1 family.</text>
</comment>
<evidence type="ECO:0000256" key="7">
    <source>
        <dbReference type="ARBA" id="ARBA00022989"/>
    </source>
</evidence>
<dbReference type="Pfam" id="PF03134">
    <property type="entry name" value="TB2_DP1_HVA22"/>
    <property type="match status" value="1"/>
</dbReference>